<dbReference type="GO" id="GO:0032008">
    <property type="term" value="P:positive regulation of TOR signaling"/>
    <property type="evidence" value="ECO:0007669"/>
    <property type="project" value="TreeGrafter"/>
</dbReference>
<dbReference type="SMART" id="SM00401">
    <property type="entry name" value="ZnF_GATA"/>
    <property type="match status" value="1"/>
</dbReference>
<name>A0A0D2GTU8_9EURO</name>
<dbReference type="Pfam" id="PF04855">
    <property type="entry name" value="SNF5"/>
    <property type="match status" value="1"/>
</dbReference>
<evidence type="ECO:0000256" key="3">
    <source>
        <dbReference type="ARBA" id="ARBA00013473"/>
    </source>
</evidence>
<dbReference type="GO" id="GO:0051028">
    <property type="term" value="P:mRNA transport"/>
    <property type="evidence" value="ECO:0007669"/>
    <property type="project" value="UniProtKB-KW"/>
</dbReference>
<dbReference type="InterPro" id="IPR006939">
    <property type="entry name" value="SNF5"/>
</dbReference>
<dbReference type="VEuPathDB" id="FungiDB:Z517_10604"/>
<dbReference type="GO" id="GO:0006355">
    <property type="term" value="P:regulation of DNA-templated transcription"/>
    <property type="evidence" value="ECO:0007669"/>
    <property type="project" value="InterPro"/>
</dbReference>
<evidence type="ECO:0000256" key="11">
    <source>
        <dbReference type="ARBA" id="ARBA00023010"/>
    </source>
</evidence>
<dbReference type="GO" id="GO:0006338">
    <property type="term" value="P:chromatin remodeling"/>
    <property type="evidence" value="ECO:0007669"/>
    <property type="project" value="InterPro"/>
</dbReference>
<feature type="region of interest" description="Disordered" evidence="15">
    <location>
        <begin position="54"/>
        <end position="88"/>
    </location>
</feature>
<evidence type="ECO:0000256" key="9">
    <source>
        <dbReference type="ARBA" id="ARBA00022892"/>
    </source>
</evidence>
<feature type="repeat" description="WD" evidence="14">
    <location>
        <begin position="791"/>
        <end position="813"/>
    </location>
</feature>
<dbReference type="PANTHER" id="PTHR11024:SF2">
    <property type="entry name" value="PROTEIN SEC13 HOMOLOG"/>
    <property type="match status" value="1"/>
</dbReference>
<dbReference type="AlphaFoldDB" id="A0A0D2GTU8"/>
<evidence type="ECO:0000256" key="10">
    <source>
        <dbReference type="ARBA" id="ARBA00022927"/>
    </source>
</evidence>
<keyword evidence="11" id="KW-0811">Translocation</keyword>
<dbReference type="GeneID" id="25310094"/>
<evidence type="ECO:0000313" key="18">
    <source>
        <dbReference type="Proteomes" id="UP000053029"/>
    </source>
</evidence>
<dbReference type="GO" id="GO:0031080">
    <property type="term" value="C:nuclear pore outer ring"/>
    <property type="evidence" value="ECO:0007669"/>
    <property type="project" value="TreeGrafter"/>
</dbReference>
<dbReference type="SUPFAM" id="SSF50978">
    <property type="entry name" value="WD40 repeat-like"/>
    <property type="match status" value="1"/>
</dbReference>
<keyword evidence="8" id="KW-0509">mRNA transport</keyword>
<keyword evidence="13" id="KW-0539">Nucleus</keyword>
<evidence type="ECO:0000256" key="14">
    <source>
        <dbReference type="PROSITE-ProRule" id="PRU00221"/>
    </source>
</evidence>
<dbReference type="InterPro" id="IPR000679">
    <property type="entry name" value="Znf_GATA"/>
</dbReference>
<dbReference type="GO" id="GO:0008270">
    <property type="term" value="F:zinc ion binding"/>
    <property type="evidence" value="ECO:0007669"/>
    <property type="project" value="InterPro"/>
</dbReference>
<dbReference type="HOGENOM" id="CLU_014421_0_0_1"/>
<dbReference type="CDD" id="cd00200">
    <property type="entry name" value="WD40"/>
    <property type="match status" value="1"/>
</dbReference>
<sequence>MAPAQAYVTSYPPRIRQYTNTLLQPVLQTQNVVPGGRTTKRGTTIINYADDAYDEDDFEDSEGPRRPTGLRSLRREELEKKEPQHEKVGKEIHEPVDVQPIYRDWIIRRTVRPTTDAQAHIQSQLPLTLIPIRIDLDVPPYQPEAPFPLPRTGDIGVNPSLPMFKKPEPLPGYKIRDIFLWNLHENLLTPDDFAQCFVRELDLPNQTGLAMNVSQQIRTQLEDYAGVAMHPLFHTQQKRSQMPDTNPAPTPSAFVNGSSRGGTPRAHLGASISRPTSTTPGTPAISTPHPITLTNGASITAVASPLPPEPLIEQQDDSEDPFLNPDDTYRCIITLSIYLSSKLYQDKFEWSLLHPPGAAEAFARQTCADMGLGGEWVMAITHAIYEAVLRLKKEACEGGMVMIGGNHLSGEIDNQAVRGEEGAGWRYDIDDFGAEWEPKFEALSKEELEKREGDRERQLRRLRRETAKFSSTAGMVPSAREQEAQQRGSYFDYTTIGSAGTGEDTPLMGRGERSKKKRRFRSLSPVAKAQTPDATGSSAGAGWGGEGNRLQEYERQNWRCKHCLIWGSAVWAVRDGPMGPRTLCNSCGLVYERDKKLPAQVIANSGHDDMIHDAVLDYYGRRLATCSSDKTIKIFEIEGDQHRLTETLKGHEGAVWCVSWAHPKFGTLLASSSYDGRVHIYRETPSQQSQPGQQSQSSWTLVFTSTFHTASVNMVSWAPPDLGCLLACASSDGNVSVLEFRDNQWGHIIFPAHPMGVNAVSWAPSAPPGAITRKDPGTAAAGSGGGLVKRFVTGGSDNNVKLWELNPQSGTYENVLVLPNGHGDWVRDVAWSPTLLSKSYIASASQDKTVKIWTCTNMNSGPGNVGDWTLAKTLEFDAVTWRVSWSLSGNVLAVSGGDNKVTLWKEDLKGNWEMVREVTE</sequence>
<dbReference type="Gene3D" id="3.30.50.10">
    <property type="entry name" value="Erythroid Transcription Factor GATA-1, subunit A"/>
    <property type="match status" value="1"/>
</dbReference>
<evidence type="ECO:0000256" key="2">
    <source>
        <dbReference type="ARBA" id="ARBA00010102"/>
    </source>
</evidence>
<feature type="compositionally biased region" description="Polar residues" evidence="15">
    <location>
        <begin position="273"/>
        <end position="285"/>
    </location>
</feature>
<dbReference type="PROSITE" id="PS50294">
    <property type="entry name" value="WD_REPEATS_REGION"/>
    <property type="match status" value="1"/>
</dbReference>
<dbReference type="Proteomes" id="UP000053029">
    <property type="component" value="Unassembled WGS sequence"/>
</dbReference>
<dbReference type="InterPro" id="IPR013088">
    <property type="entry name" value="Znf_NHR/GATA"/>
</dbReference>
<dbReference type="GO" id="GO:0043565">
    <property type="term" value="F:sequence-specific DNA binding"/>
    <property type="evidence" value="ECO:0007669"/>
    <property type="project" value="InterPro"/>
</dbReference>
<feature type="domain" description="GATA-type" evidence="16">
    <location>
        <begin position="554"/>
        <end position="602"/>
    </location>
</feature>
<keyword evidence="12" id="KW-0906">Nuclear pore complex</keyword>
<keyword evidence="10" id="KW-0653">Protein transport</keyword>
<feature type="compositionally biased region" description="Basic and acidic residues" evidence="15">
    <location>
        <begin position="73"/>
        <end position="88"/>
    </location>
</feature>
<dbReference type="Pfam" id="PF00400">
    <property type="entry name" value="WD40"/>
    <property type="match status" value="3"/>
</dbReference>
<feature type="repeat" description="WD" evidence="14">
    <location>
        <begin position="819"/>
        <end position="853"/>
    </location>
</feature>
<dbReference type="SUPFAM" id="SSF57716">
    <property type="entry name" value="Glucocorticoid receptor-like (DNA-binding domain)"/>
    <property type="match status" value="1"/>
</dbReference>
<keyword evidence="9" id="KW-0931">ER-Golgi transport</keyword>
<protein>
    <recommendedName>
        <fullName evidence="4">Protein transport protein SEC13</fullName>
    </recommendedName>
    <alternativeName>
        <fullName evidence="3">Protein transport protein sec13</fullName>
    </alternativeName>
</protein>
<keyword evidence="18" id="KW-1185">Reference proteome</keyword>
<dbReference type="GO" id="GO:0032527">
    <property type="term" value="P:protein exit from endoplasmic reticulum"/>
    <property type="evidence" value="ECO:0007669"/>
    <property type="project" value="TreeGrafter"/>
</dbReference>
<comment type="subcellular location">
    <subcellularLocation>
        <location evidence="1">Nucleus</location>
        <location evidence="1">Nuclear pore complex</location>
    </subcellularLocation>
</comment>
<evidence type="ECO:0000313" key="17">
    <source>
        <dbReference type="EMBL" id="KIW75859.1"/>
    </source>
</evidence>
<dbReference type="STRING" id="1442368.A0A0D2GTU8"/>
<dbReference type="GO" id="GO:0006606">
    <property type="term" value="P:protein import into nucleus"/>
    <property type="evidence" value="ECO:0007669"/>
    <property type="project" value="TreeGrafter"/>
</dbReference>
<evidence type="ECO:0000259" key="16">
    <source>
        <dbReference type="SMART" id="SM00401"/>
    </source>
</evidence>
<evidence type="ECO:0000256" key="4">
    <source>
        <dbReference type="ARBA" id="ARBA00021281"/>
    </source>
</evidence>
<dbReference type="InterPro" id="IPR015943">
    <property type="entry name" value="WD40/YVTN_repeat-like_dom_sf"/>
</dbReference>
<dbReference type="PROSITE" id="PS50082">
    <property type="entry name" value="WD_REPEATS_2"/>
    <property type="match status" value="3"/>
</dbReference>
<dbReference type="OrthoDB" id="10258327at2759"/>
<feature type="region of interest" description="Disordered" evidence="15">
    <location>
        <begin position="501"/>
        <end position="543"/>
    </location>
</feature>
<dbReference type="PANTHER" id="PTHR11024">
    <property type="entry name" value="NUCLEAR PORE COMPLEX PROTEIN SEC13 / SEH1 FAMILY MEMBER"/>
    <property type="match status" value="1"/>
</dbReference>
<keyword evidence="6 14" id="KW-0853">WD repeat</keyword>
<dbReference type="GO" id="GO:0090114">
    <property type="term" value="P:COPII-coated vesicle budding"/>
    <property type="evidence" value="ECO:0007669"/>
    <property type="project" value="TreeGrafter"/>
</dbReference>
<dbReference type="GO" id="GO:0000228">
    <property type="term" value="C:nuclear chromosome"/>
    <property type="evidence" value="ECO:0007669"/>
    <property type="project" value="InterPro"/>
</dbReference>
<dbReference type="Gene3D" id="2.130.10.10">
    <property type="entry name" value="YVTN repeat-like/Quinoprotein amine dehydrogenase"/>
    <property type="match status" value="1"/>
</dbReference>
<evidence type="ECO:0000256" key="5">
    <source>
        <dbReference type="ARBA" id="ARBA00022448"/>
    </source>
</evidence>
<reference evidence="17 18" key="1">
    <citation type="submission" date="2015-01" db="EMBL/GenBank/DDBJ databases">
        <title>The Genome Sequence of Fonsecaea pedrosoi CBS 271.37.</title>
        <authorList>
            <consortium name="The Broad Institute Genomics Platform"/>
            <person name="Cuomo C."/>
            <person name="de Hoog S."/>
            <person name="Gorbushina A."/>
            <person name="Stielow B."/>
            <person name="Teixiera M."/>
            <person name="Abouelleil A."/>
            <person name="Chapman S.B."/>
            <person name="Priest M."/>
            <person name="Young S.K."/>
            <person name="Wortman J."/>
            <person name="Nusbaum C."/>
            <person name="Birren B."/>
        </authorList>
    </citation>
    <scope>NUCLEOTIDE SEQUENCE [LARGE SCALE GENOMIC DNA]</scope>
    <source>
        <strain evidence="17 18">CBS 271.37</strain>
    </source>
</reference>
<evidence type="ECO:0000256" key="13">
    <source>
        <dbReference type="ARBA" id="ARBA00023242"/>
    </source>
</evidence>
<proteinExistence type="inferred from homology"/>
<dbReference type="EMBL" id="KN846975">
    <property type="protein sequence ID" value="KIW75859.1"/>
    <property type="molecule type" value="Genomic_DNA"/>
</dbReference>
<evidence type="ECO:0000256" key="6">
    <source>
        <dbReference type="ARBA" id="ARBA00022574"/>
    </source>
</evidence>
<dbReference type="RefSeq" id="XP_013279667.1">
    <property type="nucleotide sequence ID" value="XM_013424213.1"/>
</dbReference>
<gene>
    <name evidence="17" type="ORF">Z517_10604</name>
</gene>
<evidence type="ECO:0000256" key="7">
    <source>
        <dbReference type="ARBA" id="ARBA00022737"/>
    </source>
</evidence>
<comment type="similarity">
    <text evidence="2">Belongs to the WD repeat SEC13 family.</text>
</comment>
<feature type="repeat" description="WD" evidence="14">
    <location>
        <begin position="648"/>
        <end position="681"/>
    </location>
</feature>
<evidence type="ECO:0000256" key="8">
    <source>
        <dbReference type="ARBA" id="ARBA00022816"/>
    </source>
</evidence>
<keyword evidence="5" id="KW-0813">Transport</keyword>
<evidence type="ECO:0000256" key="15">
    <source>
        <dbReference type="SAM" id="MobiDB-lite"/>
    </source>
</evidence>
<evidence type="ECO:0000256" key="12">
    <source>
        <dbReference type="ARBA" id="ARBA00023132"/>
    </source>
</evidence>
<dbReference type="SMART" id="SM00320">
    <property type="entry name" value="WD40"/>
    <property type="match status" value="6"/>
</dbReference>
<feature type="region of interest" description="Disordered" evidence="15">
    <location>
        <begin position="237"/>
        <end position="323"/>
    </location>
</feature>
<dbReference type="InterPro" id="IPR036322">
    <property type="entry name" value="WD40_repeat_dom_sf"/>
</dbReference>
<dbReference type="InterPro" id="IPR037363">
    <property type="entry name" value="Sec13/Seh1_fam"/>
</dbReference>
<dbReference type="InterPro" id="IPR001680">
    <property type="entry name" value="WD40_rpt"/>
</dbReference>
<organism evidence="17 18">
    <name type="scientific">Fonsecaea pedrosoi CBS 271.37</name>
    <dbReference type="NCBI Taxonomy" id="1442368"/>
    <lineage>
        <taxon>Eukaryota</taxon>
        <taxon>Fungi</taxon>
        <taxon>Dikarya</taxon>
        <taxon>Ascomycota</taxon>
        <taxon>Pezizomycotina</taxon>
        <taxon>Eurotiomycetes</taxon>
        <taxon>Chaetothyriomycetidae</taxon>
        <taxon>Chaetothyriales</taxon>
        <taxon>Herpotrichiellaceae</taxon>
        <taxon>Fonsecaea</taxon>
    </lineage>
</organism>
<accession>A0A0D2GTU8</accession>
<dbReference type="GO" id="GO:0005198">
    <property type="term" value="F:structural molecule activity"/>
    <property type="evidence" value="ECO:0007669"/>
    <property type="project" value="InterPro"/>
</dbReference>
<keyword evidence="7" id="KW-0677">Repeat</keyword>
<evidence type="ECO:0000256" key="1">
    <source>
        <dbReference type="ARBA" id="ARBA00004567"/>
    </source>
</evidence>
<dbReference type="GO" id="GO:0030127">
    <property type="term" value="C:COPII vesicle coat"/>
    <property type="evidence" value="ECO:0007669"/>
    <property type="project" value="TreeGrafter"/>
</dbReference>